<name>A0A562DIB5_RHORH</name>
<reference evidence="1 2" key="1">
    <citation type="submission" date="2019-07" db="EMBL/GenBank/DDBJ databases">
        <title>Genome sequencing of lignin-degrading bacterial isolates.</title>
        <authorList>
            <person name="Gladden J."/>
        </authorList>
    </citation>
    <scope>NUCLEOTIDE SEQUENCE [LARGE SCALE GENOMIC DNA]</scope>
    <source>
        <strain evidence="1 2">J45</strain>
    </source>
</reference>
<dbReference type="Proteomes" id="UP000317573">
    <property type="component" value="Unassembled WGS sequence"/>
</dbReference>
<gene>
    <name evidence="1" type="ORF">L618_005700000090</name>
</gene>
<accession>A0A562DIB5</accession>
<comment type="caution">
    <text evidence="1">The sequence shown here is derived from an EMBL/GenBank/DDBJ whole genome shotgun (WGS) entry which is preliminary data.</text>
</comment>
<protein>
    <submittedName>
        <fullName evidence="1">Uncharacterized protein</fullName>
    </submittedName>
</protein>
<proteinExistence type="predicted"/>
<dbReference type="AlphaFoldDB" id="A0A562DIB5"/>
<dbReference type="RefSeq" id="WP_145693089.1">
    <property type="nucleotide sequence ID" value="NZ_VLJT01000058.1"/>
</dbReference>
<organism evidence="1 2">
    <name type="scientific">Rhodococcus rhodochrous J45</name>
    <dbReference type="NCBI Taxonomy" id="935266"/>
    <lineage>
        <taxon>Bacteria</taxon>
        <taxon>Bacillati</taxon>
        <taxon>Actinomycetota</taxon>
        <taxon>Actinomycetes</taxon>
        <taxon>Mycobacteriales</taxon>
        <taxon>Nocardiaceae</taxon>
        <taxon>Rhodococcus</taxon>
    </lineage>
</organism>
<sequence>MLELAHKNPHAASVYVYDEDEYRQMRLLVTDDGKAGVALKGDEIVSAFAHKDCVHPRAARAMLRHATALGGRRLDCFDTVLPDLYADAGFVPVARLRWSDDYAPDGWDYDTFHAFNNGRPDVVFMAYDRGRVGGKYAPGAGAYVDDYDEGIACAKEYCSH</sequence>
<dbReference type="EMBL" id="VLJT01000058">
    <property type="protein sequence ID" value="TWH09399.1"/>
    <property type="molecule type" value="Genomic_DNA"/>
</dbReference>
<evidence type="ECO:0000313" key="1">
    <source>
        <dbReference type="EMBL" id="TWH09399.1"/>
    </source>
</evidence>
<evidence type="ECO:0000313" key="2">
    <source>
        <dbReference type="Proteomes" id="UP000317573"/>
    </source>
</evidence>